<name>A0AAV9S218_9TELE</name>
<dbReference type="Proteomes" id="UP001311232">
    <property type="component" value="Unassembled WGS sequence"/>
</dbReference>
<evidence type="ECO:0000313" key="3">
    <source>
        <dbReference type="EMBL" id="KAK5615320.1"/>
    </source>
</evidence>
<feature type="region of interest" description="Disordered" evidence="1">
    <location>
        <begin position="442"/>
        <end position="462"/>
    </location>
</feature>
<comment type="caution">
    <text evidence="3">The sequence shown here is derived from an EMBL/GenBank/DDBJ whole genome shotgun (WGS) entry which is preliminary data.</text>
</comment>
<feature type="compositionally biased region" description="Low complexity" evidence="1">
    <location>
        <begin position="81"/>
        <end position="98"/>
    </location>
</feature>
<feature type="compositionally biased region" description="Low complexity" evidence="1">
    <location>
        <begin position="445"/>
        <end position="462"/>
    </location>
</feature>
<dbReference type="AlphaFoldDB" id="A0AAV9S218"/>
<accession>A0AAV9S218</accession>
<sequence>MPSPRLHLYFGLQQKPPHLTVQTSQKDQATGEEFVTLLEYFRRAGEKSTRQVTERKEQRSPFWGTKLARPLPGTGPLRYRPSSSPHCPPSTSVPTSSKSLEPEFGAACFLCPVRGSSPPLLHSPGFAPAKSCRRRHRRRDASATFPEGCTDASSSLPEGWTTASRLSLASPASLLASRFQSGPMQRSPAQSSQAKSSFQVFDYPFLPPCGFRWKHKVLSVSALSEESVEGPASISAGDQPNAPALVFAGGHLNAQAPVAAGVRPDVTESASSSSDHREASVDAPASVLVGEIPEGFRDEPPLLPVPEGFRDEPPLIMAPGPTDFPPGTTDCGLTACVPSQTDSGQMDCAPELTYSAPEPTDGLPGQTDSALDSTPDDSTPDDFMPGSKPDARPKSPKILLRWLTWPRRWPPDCLHLRRRPPDRLYLRRRSPDHLHLCRRPRNRHPLASSLQPPRSSAASPLASLLQASTTSASSPPASWTLFCFGLWTLVFPYWIYFLDS</sequence>
<proteinExistence type="predicted"/>
<dbReference type="EMBL" id="JAHHUM010000979">
    <property type="protein sequence ID" value="KAK5615320.1"/>
    <property type="molecule type" value="Genomic_DNA"/>
</dbReference>
<evidence type="ECO:0000313" key="4">
    <source>
        <dbReference type="Proteomes" id="UP001311232"/>
    </source>
</evidence>
<feature type="compositionally biased region" description="Basic and acidic residues" evidence="1">
    <location>
        <begin position="47"/>
        <end position="59"/>
    </location>
</feature>
<feature type="region of interest" description="Disordered" evidence="1">
    <location>
        <begin position="263"/>
        <end position="283"/>
    </location>
</feature>
<keyword evidence="2" id="KW-1133">Transmembrane helix</keyword>
<feature type="region of interest" description="Disordered" evidence="1">
    <location>
        <begin position="47"/>
        <end position="98"/>
    </location>
</feature>
<keyword evidence="4" id="KW-1185">Reference proteome</keyword>
<evidence type="ECO:0000256" key="1">
    <source>
        <dbReference type="SAM" id="MobiDB-lite"/>
    </source>
</evidence>
<gene>
    <name evidence="3" type="ORF">CRENBAI_003018</name>
</gene>
<organism evidence="3 4">
    <name type="scientific">Crenichthys baileyi</name>
    <name type="common">White River springfish</name>
    <dbReference type="NCBI Taxonomy" id="28760"/>
    <lineage>
        <taxon>Eukaryota</taxon>
        <taxon>Metazoa</taxon>
        <taxon>Chordata</taxon>
        <taxon>Craniata</taxon>
        <taxon>Vertebrata</taxon>
        <taxon>Euteleostomi</taxon>
        <taxon>Actinopterygii</taxon>
        <taxon>Neopterygii</taxon>
        <taxon>Teleostei</taxon>
        <taxon>Neoteleostei</taxon>
        <taxon>Acanthomorphata</taxon>
        <taxon>Ovalentaria</taxon>
        <taxon>Atherinomorphae</taxon>
        <taxon>Cyprinodontiformes</taxon>
        <taxon>Goodeidae</taxon>
        <taxon>Crenichthys</taxon>
    </lineage>
</organism>
<feature type="region of interest" description="Disordered" evidence="1">
    <location>
        <begin position="341"/>
        <end position="394"/>
    </location>
</feature>
<keyword evidence="2" id="KW-0472">Membrane</keyword>
<evidence type="ECO:0000256" key="2">
    <source>
        <dbReference type="SAM" id="Phobius"/>
    </source>
</evidence>
<protein>
    <submittedName>
        <fullName evidence="3">Uncharacterized protein</fullName>
    </submittedName>
</protein>
<feature type="transmembrane region" description="Helical" evidence="2">
    <location>
        <begin position="479"/>
        <end position="498"/>
    </location>
</feature>
<keyword evidence="2" id="KW-0812">Transmembrane</keyword>
<reference evidence="3 4" key="1">
    <citation type="submission" date="2021-06" db="EMBL/GenBank/DDBJ databases">
        <authorList>
            <person name="Palmer J.M."/>
        </authorList>
    </citation>
    <scope>NUCLEOTIDE SEQUENCE [LARGE SCALE GENOMIC DNA]</scope>
    <source>
        <strain evidence="3 4">MEX-2019</strain>
        <tissue evidence="3">Muscle</tissue>
    </source>
</reference>